<reference evidence="2" key="5">
    <citation type="journal article" date="2021" name="G3 (Bethesda)">
        <title>Aegilops tauschii genome assembly Aet v5.0 features greater sequence contiguity and improved annotation.</title>
        <authorList>
            <person name="Wang L."/>
            <person name="Zhu T."/>
            <person name="Rodriguez J.C."/>
            <person name="Deal K.R."/>
            <person name="Dubcovsky J."/>
            <person name="McGuire P.E."/>
            <person name="Lux T."/>
            <person name="Spannagl M."/>
            <person name="Mayer K.F.X."/>
            <person name="Baldrich P."/>
            <person name="Meyers B.C."/>
            <person name="Huo N."/>
            <person name="Gu Y.Q."/>
            <person name="Zhou H."/>
            <person name="Devos K.M."/>
            <person name="Bennetzen J.L."/>
            <person name="Unver T."/>
            <person name="Budak H."/>
            <person name="Gulick P.J."/>
            <person name="Galiba G."/>
            <person name="Kalapos B."/>
            <person name="Nelson D.R."/>
            <person name="Li P."/>
            <person name="You F.M."/>
            <person name="Luo M.C."/>
            <person name="Dvorak J."/>
        </authorList>
    </citation>
    <scope>NUCLEOTIDE SEQUENCE [LARGE SCALE GENOMIC DNA]</scope>
    <source>
        <strain evidence="2">cv. AL8/78</strain>
    </source>
</reference>
<protein>
    <submittedName>
        <fullName evidence="2">Uncharacterized protein</fullName>
    </submittedName>
</protein>
<evidence type="ECO:0000313" key="3">
    <source>
        <dbReference type="Proteomes" id="UP000015105"/>
    </source>
</evidence>
<feature type="region of interest" description="Disordered" evidence="1">
    <location>
        <begin position="34"/>
        <end position="63"/>
    </location>
</feature>
<evidence type="ECO:0000313" key="2">
    <source>
        <dbReference type="EnsemblPlants" id="AET3Gv20846200.4"/>
    </source>
</evidence>
<accession>A0A453G0C8</accession>
<name>A0A453G0C8_AEGTS</name>
<reference evidence="2" key="4">
    <citation type="submission" date="2019-03" db="UniProtKB">
        <authorList>
            <consortium name="EnsemblPlants"/>
        </authorList>
    </citation>
    <scope>IDENTIFICATION</scope>
</reference>
<sequence length="91" mass="9362">MTMASPADLMSGYYQAQEMSTMVSALSRVVAEDDPWAPSGSGAGPEGWGWEEQQAMHAGAGGGGGGGYVHELGSFPSSEFAGNKQSTHACY</sequence>
<reference evidence="3" key="1">
    <citation type="journal article" date="2014" name="Science">
        <title>Ancient hybridizations among the ancestral genomes of bread wheat.</title>
        <authorList>
            <consortium name="International Wheat Genome Sequencing Consortium,"/>
            <person name="Marcussen T."/>
            <person name="Sandve S.R."/>
            <person name="Heier L."/>
            <person name="Spannagl M."/>
            <person name="Pfeifer M."/>
            <person name="Jakobsen K.S."/>
            <person name="Wulff B.B."/>
            <person name="Steuernagel B."/>
            <person name="Mayer K.F."/>
            <person name="Olsen O.A."/>
        </authorList>
    </citation>
    <scope>NUCLEOTIDE SEQUENCE [LARGE SCALE GENOMIC DNA]</scope>
    <source>
        <strain evidence="3">cv. AL8/78</strain>
    </source>
</reference>
<dbReference type="EnsemblPlants" id="AET3Gv20846200.4">
    <property type="protein sequence ID" value="AET3Gv20846200.4"/>
    <property type="gene ID" value="AET3Gv20846200"/>
</dbReference>
<proteinExistence type="predicted"/>
<evidence type="ECO:0000256" key="1">
    <source>
        <dbReference type="SAM" id="MobiDB-lite"/>
    </source>
</evidence>
<reference evidence="2" key="3">
    <citation type="journal article" date="2017" name="Nature">
        <title>Genome sequence of the progenitor of the wheat D genome Aegilops tauschii.</title>
        <authorList>
            <person name="Luo M.C."/>
            <person name="Gu Y.Q."/>
            <person name="Puiu D."/>
            <person name="Wang H."/>
            <person name="Twardziok S.O."/>
            <person name="Deal K.R."/>
            <person name="Huo N."/>
            <person name="Zhu T."/>
            <person name="Wang L."/>
            <person name="Wang Y."/>
            <person name="McGuire P.E."/>
            <person name="Liu S."/>
            <person name="Long H."/>
            <person name="Ramasamy R.K."/>
            <person name="Rodriguez J.C."/>
            <person name="Van S.L."/>
            <person name="Yuan L."/>
            <person name="Wang Z."/>
            <person name="Xia Z."/>
            <person name="Xiao L."/>
            <person name="Anderson O.D."/>
            <person name="Ouyang S."/>
            <person name="Liang Y."/>
            <person name="Zimin A.V."/>
            <person name="Pertea G."/>
            <person name="Qi P."/>
            <person name="Bennetzen J.L."/>
            <person name="Dai X."/>
            <person name="Dawson M.W."/>
            <person name="Muller H.G."/>
            <person name="Kugler K."/>
            <person name="Rivarola-Duarte L."/>
            <person name="Spannagl M."/>
            <person name="Mayer K.F.X."/>
            <person name="Lu F.H."/>
            <person name="Bevan M.W."/>
            <person name="Leroy P."/>
            <person name="Li P."/>
            <person name="You F.M."/>
            <person name="Sun Q."/>
            <person name="Liu Z."/>
            <person name="Lyons E."/>
            <person name="Wicker T."/>
            <person name="Salzberg S.L."/>
            <person name="Devos K.M."/>
            <person name="Dvorak J."/>
        </authorList>
    </citation>
    <scope>NUCLEOTIDE SEQUENCE [LARGE SCALE GENOMIC DNA]</scope>
    <source>
        <strain evidence="2">cv. AL8/78</strain>
    </source>
</reference>
<dbReference type="Gramene" id="AET3Gv20846200.4">
    <property type="protein sequence ID" value="AET3Gv20846200.4"/>
    <property type="gene ID" value="AET3Gv20846200"/>
</dbReference>
<keyword evidence="3" id="KW-1185">Reference proteome</keyword>
<dbReference type="AlphaFoldDB" id="A0A453G0C8"/>
<reference evidence="3" key="2">
    <citation type="journal article" date="2017" name="Nat. Plants">
        <title>The Aegilops tauschii genome reveals multiple impacts of transposons.</title>
        <authorList>
            <person name="Zhao G."/>
            <person name="Zou C."/>
            <person name="Li K."/>
            <person name="Wang K."/>
            <person name="Li T."/>
            <person name="Gao L."/>
            <person name="Zhang X."/>
            <person name="Wang H."/>
            <person name="Yang Z."/>
            <person name="Liu X."/>
            <person name="Jiang W."/>
            <person name="Mao L."/>
            <person name="Kong X."/>
            <person name="Jiao Y."/>
            <person name="Jia J."/>
        </authorList>
    </citation>
    <scope>NUCLEOTIDE SEQUENCE [LARGE SCALE GENOMIC DNA]</scope>
    <source>
        <strain evidence="3">cv. AL8/78</strain>
    </source>
</reference>
<dbReference type="Proteomes" id="UP000015105">
    <property type="component" value="Chromosome 3D"/>
</dbReference>
<organism evidence="2 3">
    <name type="scientific">Aegilops tauschii subsp. strangulata</name>
    <name type="common">Goatgrass</name>
    <dbReference type="NCBI Taxonomy" id="200361"/>
    <lineage>
        <taxon>Eukaryota</taxon>
        <taxon>Viridiplantae</taxon>
        <taxon>Streptophyta</taxon>
        <taxon>Embryophyta</taxon>
        <taxon>Tracheophyta</taxon>
        <taxon>Spermatophyta</taxon>
        <taxon>Magnoliopsida</taxon>
        <taxon>Liliopsida</taxon>
        <taxon>Poales</taxon>
        <taxon>Poaceae</taxon>
        <taxon>BOP clade</taxon>
        <taxon>Pooideae</taxon>
        <taxon>Triticodae</taxon>
        <taxon>Triticeae</taxon>
        <taxon>Triticinae</taxon>
        <taxon>Aegilops</taxon>
    </lineage>
</organism>